<evidence type="ECO:0000313" key="3">
    <source>
        <dbReference type="Proteomes" id="UP000682733"/>
    </source>
</evidence>
<evidence type="ECO:0000313" key="1">
    <source>
        <dbReference type="EMBL" id="CAF1517933.1"/>
    </source>
</evidence>
<dbReference type="Proteomes" id="UP000677228">
    <property type="component" value="Unassembled WGS sequence"/>
</dbReference>
<gene>
    <name evidence="1" type="ORF">OVA965_LOCUS37668</name>
    <name evidence="2" type="ORF">TMI583_LOCUS38776</name>
</gene>
<reference evidence="2" key="1">
    <citation type="submission" date="2021-02" db="EMBL/GenBank/DDBJ databases">
        <authorList>
            <person name="Nowell W R."/>
        </authorList>
    </citation>
    <scope>NUCLEOTIDE SEQUENCE</scope>
</reference>
<comment type="caution">
    <text evidence="2">The sequence shown here is derived from an EMBL/GenBank/DDBJ whole genome shotgun (WGS) entry which is preliminary data.</text>
</comment>
<proteinExistence type="predicted"/>
<dbReference type="EMBL" id="CAJOBA010058084">
    <property type="protein sequence ID" value="CAF4305391.1"/>
    <property type="molecule type" value="Genomic_DNA"/>
</dbReference>
<protein>
    <submittedName>
        <fullName evidence="2">Uncharacterized protein</fullName>
    </submittedName>
</protein>
<name>A0A8S2U9C4_9BILA</name>
<dbReference type="AlphaFoldDB" id="A0A8S2U9C4"/>
<accession>A0A8S2U9C4</accession>
<feature type="non-terminal residue" evidence="2">
    <location>
        <position position="1"/>
    </location>
</feature>
<sequence>PMWDPAQDPGWEIAGSRREISGMKDMGKHQSRRCRSENRLPKNLLVKTKRSRSVDGSLFPKLKIIYCSKLTYKIDTDRRHHIRYSTSGKLHICRHSDTYYKSSSQMHINHLENILEQNRLSGKSVYILTSDNGPDWPHKCGGNIFNFDTLREELNLGVLIVNSYAANDSKYNPVERTLSYLSKQLTSVVLNRKISNKTSEQNNLDNAVTVLCSYWDKKFYDSYQIPSIPVISHSILLYDGHSDRINLLRASPPQKW</sequence>
<dbReference type="Proteomes" id="UP000682733">
    <property type="component" value="Unassembled WGS sequence"/>
</dbReference>
<dbReference type="EMBL" id="CAJNOK010035953">
    <property type="protein sequence ID" value="CAF1517933.1"/>
    <property type="molecule type" value="Genomic_DNA"/>
</dbReference>
<evidence type="ECO:0000313" key="2">
    <source>
        <dbReference type="EMBL" id="CAF4305391.1"/>
    </source>
</evidence>
<organism evidence="2 3">
    <name type="scientific">Didymodactylos carnosus</name>
    <dbReference type="NCBI Taxonomy" id="1234261"/>
    <lineage>
        <taxon>Eukaryota</taxon>
        <taxon>Metazoa</taxon>
        <taxon>Spiralia</taxon>
        <taxon>Gnathifera</taxon>
        <taxon>Rotifera</taxon>
        <taxon>Eurotatoria</taxon>
        <taxon>Bdelloidea</taxon>
        <taxon>Philodinida</taxon>
        <taxon>Philodinidae</taxon>
        <taxon>Didymodactylos</taxon>
    </lineage>
</organism>